<evidence type="ECO:0000313" key="2">
    <source>
        <dbReference type="Proteomes" id="UP001301769"/>
    </source>
</evidence>
<reference evidence="1" key="2">
    <citation type="submission" date="2023-05" db="EMBL/GenBank/DDBJ databases">
        <authorList>
            <consortium name="Lawrence Berkeley National Laboratory"/>
            <person name="Steindorff A."/>
            <person name="Hensen N."/>
            <person name="Bonometti L."/>
            <person name="Westerberg I."/>
            <person name="Brannstrom I.O."/>
            <person name="Guillou S."/>
            <person name="Cros-Aarteil S."/>
            <person name="Calhoun S."/>
            <person name="Haridas S."/>
            <person name="Kuo A."/>
            <person name="Mondo S."/>
            <person name="Pangilinan J."/>
            <person name="Riley R."/>
            <person name="Labutti K."/>
            <person name="Andreopoulos B."/>
            <person name="Lipzen A."/>
            <person name="Chen C."/>
            <person name="Yanf M."/>
            <person name="Daum C."/>
            <person name="Ng V."/>
            <person name="Clum A."/>
            <person name="Ohm R."/>
            <person name="Martin F."/>
            <person name="Silar P."/>
            <person name="Natvig D."/>
            <person name="Lalanne C."/>
            <person name="Gautier V."/>
            <person name="Ament-Velasquez S.L."/>
            <person name="Kruys A."/>
            <person name="Hutchinson M.I."/>
            <person name="Powell A.J."/>
            <person name="Barry K."/>
            <person name="Miller A.N."/>
            <person name="Grigoriev I.V."/>
            <person name="Debuchy R."/>
            <person name="Gladieux P."/>
            <person name="Thoren M.H."/>
            <person name="Johannesson H."/>
        </authorList>
    </citation>
    <scope>NUCLEOTIDE SEQUENCE</scope>
    <source>
        <strain evidence="1">PSN293</strain>
    </source>
</reference>
<protein>
    <submittedName>
        <fullName evidence="1">Uncharacterized protein</fullName>
    </submittedName>
</protein>
<reference evidence="1" key="1">
    <citation type="journal article" date="2023" name="Mol. Phylogenet. Evol.">
        <title>Genome-scale phylogeny and comparative genomics of the fungal order Sordariales.</title>
        <authorList>
            <person name="Hensen N."/>
            <person name="Bonometti L."/>
            <person name="Westerberg I."/>
            <person name="Brannstrom I.O."/>
            <person name="Guillou S."/>
            <person name="Cros-Aarteil S."/>
            <person name="Calhoun S."/>
            <person name="Haridas S."/>
            <person name="Kuo A."/>
            <person name="Mondo S."/>
            <person name="Pangilinan J."/>
            <person name="Riley R."/>
            <person name="LaButti K."/>
            <person name="Andreopoulos B."/>
            <person name="Lipzen A."/>
            <person name="Chen C."/>
            <person name="Yan M."/>
            <person name="Daum C."/>
            <person name="Ng V."/>
            <person name="Clum A."/>
            <person name="Steindorff A."/>
            <person name="Ohm R.A."/>
            <person name="Martin F."/>
            <person name="Silar P."/>
            <person name="Natvig D.O."/>
            <person name="Lalanne C."/>
            <person name="Gautier V."/>
            <person name="Ament-Velasquez S.L."/>
            <person name="Kruys A."/>
            <person name="Hutchinson M.I."/>
            <person name="Powell A.J."/>
            <person name="Barry K."/>
            <person name="Miller A.N."/>
            <person name="Grigoriev I.V."/>
            <person name="Debuchy R."/>
            <person name="Gladieux P."/>
            <person name="Hiltunen Thoren M."/>
            <person name="Johannesson H."/>
        </authorList>
    </citation>
    <scope>NUCLEOTIDE SEQUENCE</scope>
    <source>
        <strain evidence="1">PSN293</strain>
    </source>
</reference>
<proteinExistence type="predicted"/>
<comment type="caution">
    <text evidence="1">The sequence shown here is derived from an EMBL/GenBank/DDBJ whole genome shotgun (WGS) entry which is preliminary data.</text>
</comment>
<gene>
    <name evidence="1" type="ORF">QBC37DRAFT_462887</name>
</gene>
<sequence>MPEDQTRTAFEKWYKFFQTIRAYTDSLGGIDDIVYNPERSTPRKIMAGFGSGGKVLYTTAKMYFNLIGPVRNGGSVGQSDILALHRAMIRTGEHSYIGLAPRDVKVGDAITLFEGCKMPIVLREINSPVEAER</sequence>
<organism evidence="1 2">
    <name type="scientific">Rhypophila decipiens</name>
    <dbReference type="NCBI Taxonomy" id="261697"/>
    <lineage>
        <taxon>Eukaryota</taxon>
        <taxon>Fungi</taxon>
        <taxon>Dikarya</taxon>
        <taxon>Ascomycota</taxon>
        <taxon>Pezizomycotina</taxon>
        <taxon>Sordariomycetes</taxon>
        <taxon>Sordariomycetidae</taxon>
        <taxon>Sordariales</taxon>
        <taxon>Naviculisporaceae</taxon>
        <taxon>Rhypophila</taxon>
    </lineage>
</organism>
<keyword evidence="2" id="KW-1185">Reference proteome</keyword>
<dbReference type="Proteomes" id="UP001301769">
    <property type="component" value="Unassembled WGS sequence"/>
</dbReference>
<dbReference type="AlphaFoldDB" id="A0AAN6Y873"/>
<evidence type="ECO:0000313" key="1">
    <source>
        <dbReference type="EMBL" id="KAK4213986.1"/>
    </source>
</evidence>
<name>A0AAN6Y873_9PEZI</name>
<accession>A0AAN6Y873</accession>
<dbReference type="EMBL" id="MU858101">
    <property type="protein sequence ID" value="KAK4213986.1"/>
    <property type="molecule type" value="Genomic_DNA"/>
</dbReference>